<feature type="domain" description="Phytochrome chromophore attachment site" evidence="1">
    <location>
        <begin position="33"/>
        <end position="165"/>
    </location>
</feature>
<sequence>MATQFDPNIHLKQHDSEIAAMQGILQRLSQNMQRDQLVQTTTDKLRGLLQVDRVVLYYFYNHWEGQVTFETLSRPELSIYGSTGPNQCFNDEYAALYLAGRVRAINDIQTASIETCHRDFLQSLKVRANLVVPILTPQGLWGLLAAHHCQGTKAWSEVDIQHMQEGASILASAPSIREN</sequence>
<protein>
    <submittedName>
        <fullName evidence="2">GAF domain-containing protein</fullName>
    </submittedName>
</protein>
<dbReference type="Proteomes" id="UP000615026">
    <property type="component" value="Unassembled WGS sequence"/>
</dbReference>
<proteinExistence type="predicted"/>
<evidence type="ECO:0000313" key="3">
    <source>
        <dbReference type="Proteomes" id="UP000615026"/>
    </source>
</evidence>
<dbReference type="PROSITE" id="PS50046">
    <property type="entry name" value="PHYTOCHROME_2"/>
    <property type="match status" value="1"/>
</dbReference>
<accession>A0A928ZYL2</accession>
<evidence type="ECO:0000259" key="1">
    <source>
        <dbReference type="PROSITE" id="PS50046"/>
    </source>
</evidence>
<comment type="caution">
    <text evidence="2">The sequence shown here is derived from an EMBL/GenBank/DDBJ whole genome shotgun (WGS) entry which is preliminary data.</text>
</comment>
<dbReference type="AlphaFoldDB" id="A0A928ZYL2"/>
<dbReference type="InterPro" id="IPR016132">
    <property type="entry name" value="Phyto_chromo_attachment"/>
</dbReference>
<dbReference type="Pfam" id="PF01590">
    <property type="entry name" value="GAF"/>
    <property type="match status" value="1"/>
</dbReference>
<evidence type="ECO:0000313" key="2">
    <source>
        <dbReference type="EMBL" id="MBE9069825.1"/>
    </source>
</evidence>
<dbReference type="RefSeq" id="WP_193995710.1">
    <property type="nucleotide sequence ID" value="NZ_JADEXP010000327.1"/>
</dbReference>
<name>A0A928ZYL2_LEPEC</name>
<reference evidence="2" key="1">
    <citation type="submission" date="2020-10" db="EMBL/GenBank/DDBJ databases">
        <authorList>
            <person name="Castelo-Branco R."/>
            <person name="Eusebio N."/>
            <person name="Adriana R."/>
            <person name="Vieira A."/>
            <person name="Brugerolle De Fraissinette N."/>
            <person name="Rezende De Castro R."/>
            <person name="Schneider M.P."/>
            <person name="Vasconcelos V."/>
            <person name="Leao P.N."/>
        </authorList>
    </citation>
    <scope>NUCLEOTIDE SEQUENCE</scope>
    <source>
        <strain evidence="2">LEGE 11479</strain>
    </source>
</reference>
<organism evidence="2 3">
    <name type="scientific">Leptolyngbya cf. ectocarpi LEGE 11479</name>
    <dbReference type="NCBI Taxonomy" id="1828722"/>
    <lineage>
        <taxon>Bacteria</taxon>
        <taxon>Bacillati</taxon>
        <taxon>Cyanobacteriota</taxon>
        <taxon>Cyanophyceae</taxon>
        <taxon>Leptolyngbyales</taxon>
        <taxon>Leptolyngbyaceae</taxon>
        <taxon>Leptolyngbya group</taxon>
        <taxon>Leptolyngbya</taxon>
    </lineage>
</organism>
<dbReference type="SMART" id="SM00065">
    <property type="entry name" value="GAF"/>
    <property type="match status" value="1"/>
</dbReference>
<dbReference type="InterPro" id="IPR003018">
    <property type="entry name" value="GAF"/>
</dbReference>
<keyword evidence="3" id="KW-1185">Reference proteome</keyword>
<dbReference type="Gene3D" id="3.30.450.40">
    <property type="match status" value="1"/>
</dbReference>
<dbReference type="EMBL" id="JADEXP010000327">
    <property type="protein sequence ID" value="MBE9069825.1"/>
    <property type="molecule type" value="Genomic_DNA"/>
</dbReference>
<dbReference type="InterPro" id="IPR029016">
    <property type="entry name" value="GAF-like_dom_sf"/>
</dbReference>
<dbReference type="SUPFAM" id="SSF55781">
    <property type="entry name" value="GAF domain-like"/>
    <property type="match status" value="1"/>
</dbReference>
<gene>
    <name evidence="2" type="ORF">IQ260_24590</name>
</gene>